<dbReference type="CDD" id="cd00067">
    <property type="entry name" value="GAL4"/>
    <property type="match status" value="1"/>
</dbReference>
<accession>A0A9P8W3E4</accession>
<dbReference type="OrthoDB" id="5130013at2759"/>
<dbReference type="PANTHER" id="PTHR37534">
    <property type="entry name" value="TRANSCRIPTIONAL ACTIVATOR PROTEIN UGA3"/>
    <property type="match status" value="1"/>
</dbReference>
<dbReference type="GO" id="GO:0005634">
    <property type="term" value="C:nucleus"/>
    <property type="evidence" value="ECO:0007669"/>
    <property type="project" value="UniProtKB-SubCell"/>
</dbReference>
<evidence type="ECO:0000256" key="1">
    <source>
        <dbReference type="ARBA" id="ARBA00004123"/>
    </source>
</evidence>
<dbReference type="GO" id="GO:0000976">
    <property type="term" value="F:transcription cis-regulatory region binding"/>
    <property type="evidence" value="ECO:0007669"/>
    <property type="project" value="TreeGrafter"/>
</dbReference>
<evidence type="ECO:0000259" key="3">
    <source>
        <dbReference type="PROSITE" id="PS50048"/>
    </source>
</evidence>
<feature type="domain" description="Zn(2)-C6 fungal-type" evidence="3">
    <location>
        <begin position="11"/>
        <end position="39"/>
    </location>
</feature>
<dbReference type="SUPFAM" id="SSF57701">
    <property type="entry name" value="Zn2/Cys6 DNA-binding domain"/>
    <property type="match status" value="1"/>
</dbReference>
<gene>
    <name evidence="4" type="ORF">B0T10DRAFT_606834</name>
</gene>
<dbReference type="Pfam" id="PF00172">
    <property type="entry name" value="Zn_clus"/>
    <property type="match status" value="1"/>
</dbReference>
<dbReference type="Proteomes" id="UP000777438">
    <property type="component" value="Unassembled WGS sequence"/>
</dbReference>
<dbReference type="Gene3D" id="4.10.240.10">
    <property type="entry name" value="Zn(2)-C6 fungal-type DNA-binding domain"/>
    <property type="match status" value="1"/>
</dbReference>
<comment type="subcellular location">
    <subcellularLocation>
        <location evidence="1">Nucleus</location>
    </subcellularLocation>
</comment>
<dbReference type="AlphaFoldDB" id="A0A9P8W3E4"/>
<dbReference type="PROSITE" id="PS50048">
    <property type="entry name" value="ZN2_CY6_FUNGAL_2"/>
    <property type="match status" value="1"/>
</dbReference>
<reference evidence="4 5" key="1">
    <citation type="journal article" date="2021" name="Nat. Commun.">
        <title>Genetic determinants of endophytism in the Arabidopsis root mycobiome.</title>
        <authorList>
            <person name="Mesny F."/>
            <person name="Miyauchi S."/>
            <person name="Thiergart T."/>
            <person name="Pickel B."/>
            <person name="Atanasova L."/>
            <person name="Karlsson M."/>
            <person name="Huettel B."/>
            <person name="Barry K.W."/>
            <person name="Haridas S."/>
            <person name="Chen C."/>
            <person name="Bauer D."/>
            <person name="Andreopoulos W."/>
            <person name="Pangilinan J."/>
            <person name="LaButti K."/>
            <person name="Riley R."/>
            <person name="Lipzen A."/>
            <person name="Clum A."/>
            <person name="Drula E."/>
            <person name="Henrissat B."/>
            <person name="Kohler A."/>
            <person name="Grigoriev I.V."/>
            <person name="Martin F.M."/>
            <person name="Hacquard S."/>
        </authorList>
    </citation>
    <scope>NUCLEOTIDE SEQUENCE [LARGE SCALE GENOMIC DNA]</scope>
    <source>
        <strain evidence="4 5">MPI-CAGE-CH-0241</strain>
    </source>
</reference>
<dbReference type="GO" id="GO:0000981">
    <property type="term" value="F:DNA-binding transcription factor activity, RNA polymerase II-specific"/>
    <property type="evidence" value="ECO:0007669"/>
    <property type="project" value="InterPro"/>
</dbReference>
<dbReference type="PROSITE" id="PS00463">
    <property type="entry name" value="ZN2_CY6_FUNGAL_1"/>
    <property type="match status" value="1"/>
</dbReference>
<dbReference type="Pfam" id="PF11951">
    <property type="entry name" value="Fungal_trans_2"/>
    <property type="match status" value="1"/>
</dbReference>
<comment type="caution">
    <text evidence="4">The sequence shown here is derived from an EMBL/GenBank/DDBJ whole genome shotgun (WGS) entry which is preliminary data.</text>
</comment>
<proteinExistence type="predicted"/>
<dbReference type="SMART" id="SM00066">
    <property type="entry name" value="GAL4"/>
    <property type="match status" value="1"/>
</dbReference>
<dbReference type="GO" id="GO:0045944">
    <property type="term" value="P:positive regulation of transcription by RNA polymerase II"/>
    <property type="evidence" value="ECO:0007669"/>
    <property type="project" value="TreeGrafter"/>
</dbReference>
<keyword evidence="2" id="KW-0539">Nucleus</keyword>
<protein>
    <submittedName>
        <fullName evidence="4">Fungal-specific transcription factor domain-containing protein</fullName>
    </submittedName>
</protein>
<name>A0A9P8W3E4_9HYPO</name>
<sequence length="504" mass="56674">MSADTIRAKKGCWSCKARKVQCDRRLPTCQKCARARRECQGYGLRLSWPRDGDKKRAITGTSPEARSRGIVVRLGTDLAFVNTTWRDIELHRHLSLQTAMRPLRLVQPTLLSRQPQSIVKHVDLVQYFHEDAHLSLVTFDSTTQHVRDSLMRMALSHDTLPGRALFYALLAVSSLRRSGLHQETVQFKVYALHALSASAREGALSPIEAMQHVGACMLLSTFEILLPSESSGEWLHYTRGAVDIIEGTGLEQKLDKSKMNHLLDWVYYHNALSRFAMYHWRHDSVALSAADAKGSDPQAVQYPPLVKNRPISPSRNPAHEILNLLSETCNTLLDPRDPKSLTEEYKARLKALEQRIRNVPTTQTSANADSDADARLPVVVELYQISTLIYLVRASESPWEPSAMLESLVVRAFAIAAATSPCRHFFPLFIVACEARTDEQRAFVINVIDKTAKGAHMRSMEQLRAEIESIWVQQDLYSDSELLVDYIGLMNAVVSSNNTIPSYA</sequence>
<evidence type="ECO:0000256" key="2">
    <source>
        <dbReference type="ARBA" id="ARBA00023242"/>
    </source>
</evidence>
<evidence type="ECO:0000313" key="5">
    <source>
        <dbReference type="Proteomes" id="UP000777438"/>
    </source>
</evidence>
<dbReference type="EMBL" id="JAGPYM010000012">
    <property type="protein sequence ID" value="KAH6888442.1"/>
    <property type="molecule type" value="Genomic_DNA"/>
</dbReference>
<organism evidence="4 5">
    <name type="scientific">Thelonectria olida</name>
    <dbReference type="NCBI Taxonomy" id="1576542"/>
    <lineage>
        <taxon>Eukaryota</taxon>
        <taxon>Fungi</taxon>
        <taxon>Dikarya</taxon>
        <taxon>Ascomycota</taxon>
        <taxon>Pezizomycotina</taxon>
        <taxon>Sordariomycetes</taxon>
        <taxon>Hypocreomycetidae</taxon>
        <taxon>Hypocreales</taxon>
        <taxon>Nectriaceae</taxon>
        <taxon>Thelonectria</taxon>
    </lineage>
</organism>
<keyword evidence="5" id="KW-1185">Reference proteome</keyword>
<dbReference type="PANTHER" id="PTHR37534:SF39">
    <property type="entry name" value="TRANSCRIPTION FACTOR DOMAIN-CONTAINING PROTEIN"/>
    <property type="match status" value="1"/>
</dbReference>
<dbReference type="InterPro" id="IPR036864">
    <property type="entry name" value="Zn2-C6_fun-type_DNA-bd_sf"/>
</dbReference>
<dbReference type="GO" id="GO:0008270">
    <property type="term" value="F:zinc ion binding"/>
    <property type="evidence" value="ECO:0007669"/>
    <property type="project" value="InterPro"/>
</dbReference>
<dbReference type="InterPro" id="IPR001138">
    <property type="entry name" value="Zn2Cys6_DnaBD"/>
</dbReference>
<dbReference type="InterPro" id="IPR021858">
    <property type="entry name" value="Fun_TF"/>
</dbReference>
<evidence type="ECO:0000313" key="4">
    <source>
        <dbReference type="EMBL" id="KAH6888442.1"/>
    </source>
</evidence>